<dbReference type="Gene3D" id="2.130.10.10">
    <property type="entry name" value="YVTN repeat-like/Quinoprotein amine dehydrogenase"/>
    <property type="match status" value="2"/>
</dbReference>
<dbReference type="InterPro" id="IPR001680">
    <property type="entry name" value="WD40_rpt"/>
</dbReference>
<dbReference type="InterPro" id="IPR011990">
    <property type="entry name" value="TPR-like_helical_dom_sf"/>
</dbReference>
<evidence type="ECO:0000313" key="4">
    <source>
        <dbReference type="EMBL" id="KAF8431331.1"/>
    </source>
</evidence>
<feature type="compositionally biased region" description="Acidic residues" evidence="2">
    <location>
        <begin position="874"/>
        <end position="884"/>
    </location>
</feature>
<organism evidence="4 5">
    <name type="scientific">Boletus edulis BED1</name>
    <dbReference type="NCBI Taxonomy" id="1328754"/>
    <lineage>
        <taxon>Eukaryota</taxon>
        <taxon>Fungi</taxon>
        <taxon>Dikarya</taxon>
        <taxon>Basidiomycota</taxon>
        <taxon>Agaricomycotina</taxon>
        <taxon>Agaricomycetes</taxon>
        <taxon>Agaricomycetidae</taxon>
        <taxon>Boletales</taxon>
        <taxon>Boletineae</taxon>
        <taxon>Boletaceae</taxon>
        <taxon>Boletoideae</taxon>
        <taxon>Boletus</taxon>
    </lineage>
</organism>
<accession>A0AAD4BIA0</accession>
<dbReference type="Pfam" id="PF06985">
    <property type="entry name" value="HET"/>
    <property type="match status" value="1"/>
</dbReference>
<dbReference type="InterPro" id="IPR015943">
    <property type="entry name" value="WD40/YVTN_repeat-like_dom_sf"/>
</dbReference>
<dbReference type="InterPro" id="IPR036322">
    <property type="entry name" value="WD40_repeat_dom_sf"/>
</dbReference>
<keyword evidence="5" id="KW-1185">Reference proteome</keyword>
<protein>
    <recommendedName>
        <fullName evidence="3">Heterokaryon incompatibility domain-containing protein</fullName>
    </recommendedName>
</protein>
<dbReference type="PANTHER" id="PTHR10622">
    <property type="entry name" value="HET DOMAIN-CONTAINING PROTEIN"/>
    <property type="match status" value="1"/>
</dbReference>
<sequence length="960" mass="106429">MTHSVTIASAPLASLSIMPEPSPSAETSAGGRVVMRFAGNAKYLVGGGKIKGVQVRRVADGQQMTSMEAEGVTFLRSSQDGRWIAAGTARGELLVWNAETYERVLQVEHNEPLPITTMYFFSSSTRLLSTTNRTATIWDIPSGKQLQTVDHEAGQSAVGDFESVGNPFAAATENSIRLYDDHDGRLLIEIPVRVTSPYFTVLDDHLFVISNNTIKELEVSTGSTVAEWPVIYSEYSCIALPKHEKFIAYSAKHSVTFWDTSTHTQSGFIERPLEISYIAFSPDGQFLAICGLDGEVTIQDLKDGLPSCYSAAPCIHIADTALEGCLVDAEAPLTDAISTSHYQGNHAPANRSLVRVLIKRSKVYVADGLWELALNDANKVIELDPSSPWGYERKHAALHKAGDYDNAVNAFEAMLSKMSQSTDPGIRNLHRHYINPTNTRTVIRRAVQDAIRDSPRVLINTTSGRLLDKSEQAASFESLPVFKKLISSMTTIIDHTRIEHDVTQYYRYAMFSHEREDNEPLCENVIRVIVYNLEDSPTNNELKMFCKIVQDAGLDWAWSDTCCINREDDFALQEALVAMFRWYQGSALTLVLLRGVRSPSRRGDLTRSIWNTRARTFQEYHASKVVRFYNEDWTLYRDLDIPNHKESPEILSEMEEATGISTRALRALQPGSDNIREKLRLVSRRETALVEDEAYSLLGIFSVSLPVIYGDGDQALGRLLAQILTSSGDASILAWTGKSGSFNSCLPGRIHVFSQLPTSHIPPSMTGTETETITATLRASSLNLDLVMKLYDQVQELPVPSFLGKRMKLSCLTFRLGPLSVSWTGSVQVFRAQTTALGMVEIRTAEDLTQMDSLILVHPWIDFLLGRQSVGETISEEETGDESSSESKLSPPPPSMDRRTAALQLIARLRQPFGALLLTSTGQDVVGYRRVASETLITVQVQDDAPSNVLIDCVRILDVL</sequence>
<evidence type="ECO:0000256" key="2">
    <source>
        <dbReference type="SAM" id="MobiDB-lite"/>
    </source>
</evidence>
<dbReference type="InterPro" id="IPR019734">
    <property type="entry name" value="TPR_rpt"/>
</dbReference>
<dbReference type="SUPFAM" id="SSF50978">
    <property type="entry name" value="WD40 repeat-like"/>
    <property type="match status" value="1"/>
</dbReference>
<evidence type="ECO:0000259" key="3">
    <source>
        <dbReference type="Pfam" id="PF06985"/>
    </source>
</evidence>
<dbReference type="Gene3D" id="1.25.40.10">
    <property type="entry name" value="Tetratricopeptide repeat domain"/>
    <property type="match status" value="1"/>
</dbReference>
<dbReference type="InterPro" id="IPR010730">
    <property type="entry name" value="HET"/>
</dbReference>
<dbReference type="AlphaFoldDB" id="A0AAD4BIA0"/>
<dbReference type="SMART" id="SM00320">
    <property type="entry name" value="WD40"/>
    <property type="match status" value="3"/>
</dbReference>
<dbReference type="EMBL" id="WHUW01000051">
    <property type="protein sequence ID" value="KAF8431331.1"/>
    <property type="molecule type" value="Genomic_DNA"/>
</dbReference>
<comment type="caution">
    <text evidence="4">The sequence shown here is derived from an EMBL/GenBank/DDBJ whole genome shotgun (WGS) entry which is preliminary data.</text>
</comment>
<dbReference type="Pfam" id="PF00400">
    <property type="entry name" value="WD40"/>
    <property type="match status" value="1"/>
</dbReference>
<reference evidence="4" key="2">
    <citation type="journal article" date="2020" name="Nat. Commun.">
        <title>Large-scale genome sequencing of mycorrhizal fungi provides insights into the early evolution of symbiotic traits.</title>
        <authorList>
            <person name="Miyauchi S."/>
            <person name="Kiss E."/>
            <person name="Kuo A."/>
            <person name="Drula E."/>
            <person name="Kohler A."/>
            <person name="Sanchez-Garcia M."/>
            <person name="Morin E."/>
            <person name="Andreopoulos B."/>
            <person name="Barry K.W."/>
            <person name="Bonito G."/>
            <person name="Buee M."/>
            <person name="Carver A."/>
            <person name="Chen C."/>
            <person name="Cichocki N."/>
            <person name="Clum A."/>
            <person name="Culley D."/>
            <person name="Crous P.W."/>
            <person name="Fauchery L."/>
            <person name="Girlanda M."/>
            <person name="Hayes R.D."/>
            <person name="Keri Z."/>
            <person name="LaButti K."/>
            <person name="Lipzen A."/>
            <person name="Lombard V."/>
            <person name="Magnuson J."/>
            <person name="Maillard F."/>
            <person name="Murat C."/>
            <person name="Nolan M."/>
            <person name="Ohm R.A."/>
            <person name="Pangilinan J."/>
            <person name="Pereira M.F."/>
            <person name="Perotto S."/>
            <person name="Peter M."/>
            <person name="Pfister S."/>
            <person name="Riley R."/>
            <person name="Sitrit Y."/>
            <person name="Stielow J.B."/>
            <person name="Szollosi G."/>
            <person name="Zifcakova L."/>
            <person name="Stursova M."/>
            <person name="Spatafora J.W."/>
            <person name="Tedersoo L."/>
            <person name="Vaario L.M."/>
            <person name="Yamada A."/>
            <person name="Yan M."/>
            <person name="Wang P."/>
            <person name="Xu J."/>
            <person name="Bruns T."/>
            <person name="Baldrian P."/>
            <person name="Vilgalys R."/>
            <person name="Dunand C."/>
            <person name="Henrissat B."/>
            <person name="Grigoriev I.V."/>
            <person name="Hibbett D."/>
            <person name="Nagy L.G."/>
            <person name="Martin F.M."/>
        </authorList>
    </citation>
    <scope>NUCLEOTIDE SEQUENCE</scope>
    <source>
        <strain evidence="4">BED1</strain>
    </source>
</reference>
<dbReference type="SUPFAM" id="SSF48452">
    <property type="entry name" value="TPR-like"/>
    <property type="match status" value="1"/>
</dbReference>
<proteinExistence type="predicted"/>
<feature type="region of interest" description="Disordered" evidence="2">
    <location>
        <begin position="874"/>
        <end position="897"/>
    </location>
</feature>
<dbReference type="PANTHER" id="PTHR10622:SF10">
    <property type="entry name" value="HET DOMAIN-CONTAINING PROTEIN"/>
    <property type="match status" value="1"/>
</dbReference>
<feature type="repeat" description="TPR" evidence="1">
    <location>
        <begin position="354"/>
        <end position="387"/>
    </location>
</feature>
<keyword evidence="1" id="KW-0802">TPR repeat</keyword>
<reference evidence="4" key="1">
    <citation type="submission" date="2019-10" db="EMBL/GenBank/DDBJ databases">
        <authorList>
            <consortium name="DOE Joint Genome Institute"/>
            <person name="Kuo A."/>
            <person name="Miyauchi S."/>
            <person name="Kiss E."/>
            <person name="Drula E."/>
            <person name="Kohler A."/>
            <person name="Sanchez-Garcia M."/>
            <person name="Andreopoulos B."/>
            <person name="Barry K.W."/>
            <person name="Bonito G."/>
            <person name="Buee M."/>
            <person name="Carver A."/>
            <person name="Chen C."/>
            <person name="Cichocki N."/>
            <person name="Clum A."/>
            <person name="Culley D."/>
            <person name="Crous P.W."/>
            <person name="Fauchery L."/>
            <person name="Girlanda M."/>
            <person name="Hayes R."/>
            <person name="Keri Z."/>
            <person name="LaButti K."/>
            <person name="Lipzen A."/>
            <person name="Lombard V."/>
            <person name="Magnuson J."/>
            <person name="Maillard F."/>
            <person name="Morin E."/>
            <person name="Murat C."/>
            <person name="Nolan M."/>
            <person name="Ohm R."/>
            <person name="Pangilinan J."/>
            <person name="Pereira M."/>
            <person name="Perotto S."/>
            <person name="Peter M."/>
            <person name="Riley R."/>
            <person name="Sitrit Y."/>
            <person name="Stielow B."/>
            <person name="Szollosi G."/>
            <person name="Zifcakova L."/>
            <person name="Stursova M."/>
            <person name="Spatafora J.W."/>
            <person name="Tedersoo L."/>
            <person name="Vaario L.-M."/>
            <person name="Yamada A."/>
            <person name="Yan M."/>
            <person name="Wang P."/>
            <person name="Xu J."/>
            <person name="Bruns T."/>
            <person name="Baldrian P."/>
            <person name="Vilgalys R."/>
            <person name="Henrissat B."/>
            <person name="Grigoriev I.V."/>
            <person name="Hibbett D."/>
            <person name="Nagy L.G."/>
            <person name="Martin F.M."/>
        </authorList>
    </citation>
    <scope>NUCLEOTIDE SEQUENCE</scope>
    <source>
        <strain evidence="4">BED1</strain>
    </source>
</reference>
<feature type="domain" description="Heterokaryon incompatibility" evidence="3">
    <location>
        <begin position="529"/>
        <end position="633"/>
    </location>
</feature>
<gene>
    <name evidence="4" type="ORF">L210DRAFT_3651211</name>
</gene>
<dbReference type="PROSITE" id="PS50005">
    <property type="entry name" value="TPR"/>
    <property type="match status" value="1"/>
</dbReference>
<evidence type="ECO:0000256" key="1">
    <source>
        <dbReference type="PROSITE-ProRule" id="PRU00339"/>
    </source>
</evidence>
<dbReference type="Proteomes" id="UP001194468">
    <property type="component" value="Unassembled WGS sequence"/>
</dbReference>
<evidence type="ECO:0000313" key="5">
    <source>
        <dbReference type="Proteomes" id="UP001194468"/>
    </source>
</evidence>
<name>A0AAD4BIA0_BOLED</name>